<gene>
    <name evidence="3" type="ORF">EYC84_002069</name>
</gene>
<dbReference type="EMBL" id="VICG01000005">
    <property type="protein sequence ID" value="KAA8572156.1"/>
    <property type="molecule type" value="Genomic_DNA"/>
</dbReference>
<feature type="compositionally biased region" description="Polar residues" evidence="1">
    <location>
        <begin position="265"/>
        <end position="289"/>
    </location>
</feature>
<evidence type="ECO:0000256" key="1">
    <source>
        <dbReference type="SAM" id="MobiDB-lite"/>
    </source>
</evidence>
<feature type="region of interest" description="Disordered" evidence="1">
    <location>
        <begin position="1"/>
        <end position="60"/>
    </location>
</feature>
<evidence type="ECO:0000313" key="4">
    <source>
        <dbReference type="Proteomes" id="UP000322873"/>
    </source>
</evidence>
<dbReference type="OrthoDB" id="3564534at2759"/>
<dbReference type="Proteomes" id="UP000322873">
    <property type="component" value="Unassembled WGS sequence"/>
</dbReference>
<dbReference type="AlphaFoldDB" id="A0A5M9JW98"/>
<feature type="compositionally biased region" description="Low complexity" evidence="1">
    <location>
        <begin position="253"/>
        <end position="264"/>
    </location>
</feature>
<dbReference type="VEuPathDB" id="FungiDB:MFRU_018g01490"/>
<comment type="caution">
    <text evidence="3">The sequence shown here is derived from an EMBL/GenBank/DDBJ whole genome shotgun (WGS) entry which is preliminary data.</text>
</comment>
<reference evidence="3 4" key="1">
    <citation type="submission" date="2019-06" db="EMBL/GenBank/DDBJ databases">
        <title>Genome Sequence of the Brown Rot Fungal Pathogen Monilinia fructicola.</title>
        <authorList>
            <person name="De Miccolis Angelini R.M."/>
            <person name="Landi L."/>
            <person name="Abate D."/>
            <person name="Pollastro S."/>
            <person name="Romanazzi G."/>
            <person name="Faretra F."/>
        </authorList>
    </citation>
    <scope>NUCLEOTIDE SEQUENCE [LARGE SCALE GENOMIC DNA]</scope>
    <source>
        <strain evidence="3 4">Mfrc123</strain>
    </source>
</reference>
<protein>
    <submittedName>
        <fullName evidence="3">Uncharacterized protein</fullName>
    </submittedName>
</protein>
<keyword evidence="4" id="KW-1185">Reference proteome</keyword>
<organism evidence="3 4">
    <name type="scientific">Monilinia fructicola</name>
    <name type="common">Brown rot fungus</name>
    <name type="synonym">Ciboria fructicola</name>
    <dbReference type="NCBI Taxonomy" id="38448"/>
    <lineage>
        <taxon>Eukaryota</taxon>
        <taxon>Fungi</taxon>
        <taxon>Dikarya</taxon>
        <taxon>Ascomycota</taxon>
        <taxon>Pezizomycotina</taxon>
        <taxon>Leotiomycetes</taxon>
        <taxon>Helotiales</taxon>
        <taxon>Sclerotiniaceae</taxon>
        <taxon>Monilinia</taxon>
    </lineage>
</organism>
<name>A0A5M9JW98_MONFR</name>
<evidence type="ECO:0000256" key="2">
    <source>
        <dbReference type="SAM" id="Phobius"/>
    </source>
</evidence>
<sequence length="356" mass="37760">MAPQEGLPLGDEGDGGSVMDEGERDDGDGGIGGASMSGVNSMGENSNYGSQPPAHTQNSYNYPSTTYPLITTTAYKSVTSTDLAITSAFTTSSMFAITATSSMFTSISTSAPKTTFQMTTTEYSSRSLETSTSTPFPDTGASTQSVSLTSIPQRKSTQDSLTNASIAGITIGVLFIFALILAVLWYFLQRQKKNKNHRKSIGGFDGAKWNGAGIAKNDMQQVPPSKGSVKPGMGIQRVLSWSTMRGLTHSRTRSSASETSSISSQETLRNPAVDQQRSVSSLQDGNTGSARDGGGKDGNREGGHEYVVDFGDPTEWIRNKERRRDREGNGLALGGPGQGVADWRYSVRVNGGGNNL</sequence>
<feature type="transmembrane region" description="Helical" evidence="2">
    <location>
        <begin position="164"/>
        <end position="188"/>
    </location>
</feature>
<feature type="region of interest" description="Disordered" evidence="1">
    <location>
        <begin position="246"/>
        <end position="341"/>
    </location>
</feature>
<feature type="compositionally biased region" description="Polar residues" evidence="1">
    <location>
        <begin position="37"/>
        <end position="60"/>
    </location>
</feature>
<feature type="region of interest" description="Disordered" evidence="1">
    <location>
        <begin position="126"/>
        <end position="154"/>
    </location>
</feature>
<evidence type="ECO:0000313" key="3">
    <source>
        <dbReference type="EMBL" id="KAA8572156.1"/>
    </source>
</evidence>
<keyword evidence="2" id="KW-1133">Transmembrane helix</keyword>
<feature type="compositionally biased region" description="Basic and acidic residues" evidence="1">
    <location>
        <begin position="293"/>
        <end position="307"/>
    </location>
</feature>
<keyword evidence="2" id="KW-0812">Transmembrane</keyword>
<dbReference type="CDD" id="cd12087">
    <property type="entry name" value="TM_EGFR-like"/>
    <property type="match status" value="1"/>
</dbReference>
<proteinExistence type="predicted"/>
<keyword evidence="2" id="KW-0472">Membrane</keyword>
<accession>A0A5M9JW98</accession>
<feature type="compositionally biased region" description="Basic and acidic residues" evidence="1">
    <location>
        <begin position="315"/>
        <end position="328"/>
    </location>
</feature>
<feature type="compositionally biased region" description="Low complexity" evidence="1">
    <location>
        <begin position="1"/>
        <end position="10"/>
    </location>
</feature>